<protein>
    <recommendedName>
        <fullName evidence="3">HD domain-containing protein</fullName>
    </recommendedName>
</protein>
<name>A0A0D8B6B7_9ACTN</name>
<dbReference type="RefSeq" id="WP_044888325.1">
    <property type="nucleotide sequence ID" value="NZ_JYFN01000083.1"/>
</dbReference>
<dbReference type="AlphaFoldDB" id="A0A0D8B6B7"/>
<dbReference type="SUPFAM" id="SSF109604">
    <property type="entry name" value="HD-domain/PDEase-like"/>
    <property type="match status" value="1"/>
</dbReference>
<gene>
    <name evidence="1" type="ORF">FF36_05897</name>
</gene>
<comment type="caution">
    <text evidence="1">The sequence shown here is derived from an EMBL/GenBank/DDBJ whole genome shotgun (WGS) entry which is preliminary data.</text>
</comment>
<dbReference type="Proteomes" id="UP000032545">
    <property type="component" value="Unassembled WGS sequence"/>
</dbReference>
<sequence length="199" mass="20713">MGMAARTRPDTALTRAAEDLLVAASAPTLVAHCHRSYLFGSALLDKAGRDHDAHALFLAAALHDLGLTAAWDDPAQPFEVRGAAVAQEHLLRWGADVELADVVRDAIAGHLDPATVGDPRPEVAGLILGALVDVLGVGLADVPAALVDEVLTAYPRAGFTAFIIDVLRAEAVAKPASTIAAHIRNLDFLGRVAAAPFPD</sequence>
<evidence type="ECO:0000313" key="1">
    <source>
        <dbReference type="EMBL" id="KJE19823.1"/>
    </source>
</evidence>
<proteinExistence type="predicted"/>
<dbReference type="PANTHER" id="PTHR35569">
    <property type="entry name" value="CYANAMIDE HYDRATASE DDI2-RELATED"/>
    <property type="match status" value="1"/>
</dbReference>
<dbReference type="OrthoDB" id="8478129at2"/>
<keyword evidence="2" id="KW-1185">Reference proteome</keyword>
<evidence type="ECO:0000313" key="2">
    <source>
        <dbReference type="Proteomes" id="UP000032545"/>
    </source>
</evidence>
<accession>A0A0D8B6B7</accession>
<reference evidence="2" key="1">
    <citation type="submission" date="2015-02" db="EMBL/GenBank/DDBJ databases">
        <title>Draft Genome of Frankia sp. CpI1-S.</title>
        <authorList>
            <person name="Oshone R.T."/>
            <person name="Ngom M."/>
            <person name="Ghodhbane-Gtari F."/>
            <person name="Gtari M."/>
            <person name="Morris K."/>
            <person name="Thomas K."/>
            <person name="Sen A."/>
            <person name="Tisa L.S."/>
        </authorList>
    </citation>
    <scope>NUCLEOTIDE SEQUENCE [LARGE SCALE GENOMIC DNA]</scope>
    <source>
        <strain evidence="2">CpI1-S</strain>
    </source>
</reference>
<dbReference type="EMBL" id="JYFN01000083">
    <property type="protein sequence ID" value="KJE19823.1"/>
    <property type="molecule type" value="Genomic_DNA"/>
</dbReference>
<dbReference type="PATRIC" id="fig|1502723.3.peg.6689"/>
<dbReference type="Gene3D" id="1.10.3210.10">
    <property type="entry name" value="Hypothetical protein af1432"/>
    <property type="match status" value="1"/>
</dbReference>
<reference evidence="1 2" key="2">
    <citation type="journal article" date="2016" name="Genome Announc.">
        <title>Permanent Draft Genome Sequences for Two Variants of Frankia sp. Strain CpI1, the First Frankia Strain Isolated from Root Nodules of Comptonia peregrina.</title>
        <authorList>
            <person name="Oshone R."/>
            <person name="Hurst S.G.IV."/>
            <person name="Abebe-Akele F."/>
            <person name="Simpson S."/>
            <person name="Morris K."/>
            <person name="Thomas W.K."/>
            <person name="Tisa L.S."/>
        </authorList>
    </citation>
    <scope>NUCLEOTIDE SEQUENCE [LARGE SCALE GENOMIC DNA]</scope>
    <source>
        <strain evidence="2">CpI1-S</strain>
    </source>
</reference>
<dbReference type="PANTHER" id="PTHR35569:SF1">
    <property type="entry name" value="CYANAMIDE HYDRATASE DDI2-RELATED"/>
    <property type="match status" value="1"/>
</dbReference>
<evidence type="ECO:0008006" key="3">
    <source>
        <dbReference type="Google" id="ProtNLM"/>
    </source>
</evidence>
<organism evidence="1 2">
    <name type="scientific">Frankia torreyi</name>
    <dbReference type="NCBI Taxonomy" id="1856"/>
    <lineage>
        <taxon>Bacteria</taxon>
        <taxon>Bacillati</taxon>
        <taxon>Actinomycetota</taxon>
        <taxon>Actinomycetes</taxon>
        <taxon>Frankiales</taxon>
        <taxon>Frankiaceae</taxon>
        <taxon>Frankia</taxon>
    </lineage>
</organism>